<reference evidence="4 5" key="1">
    <citation type="journal article" date="2020" name="Microorganisms">
        <title>Simultaneous Genome Sequencing of Prosthecochloris ethylica and Desulfuromonas acetoxidans within a Syntrophic Mixture Reveals Unique Pili and Protein Interactions.</title>
        <authorList>
            <person name="Kyndt J.A."/>
            <person name="Van Beeumen J.J."/>
            <person name="Meyer T.E."/>
        </authorList>
    </citation>
    <scope>NUCLEOTIDE SEQUENCE [LARGE SCALE GENOMIC DNA]</scope>
    <source>
        <strain evidence="4 5">N3</strain>
    </source>
</reference>
<dbReference type="NCBIfam" id="TIGR00539">
    <property type="entry name" value="hemN_rel"/>
    <property type="match status" value="1"/>
</dbReference>
<comment type="function">
    <text evidence="2">Probably acts as a heme chaperone, transferring heme to an unknown acceptor. Binds one molecule of heme per monomer, possibly covalently. Binds 1 [4Fe-4S] cluster. The cluster is coordinated with 3 cysteines and an exchangeable S-adenosyl-L-methionine.</text>
</comment>
<dbReference type="SFLD" id="SFLDS00029">
    <property type="entry name" value="Radical_SAM"/>
    <property type="match status" value="1"/>
</dbReference>
<dbReference type="Gene3D" id="3.80.30.20">
    <property type="entry name" value="tm_1862 like domain"/>
    <property type="match status" value="1"/>
</dbReference>
<dbReference type="InterPro" id="IPR010723">
    <property type="entry name" value="HemN_C"/>
</dbReference>
<evidence type="ECO:0000256" key="2">
    <source>
        <dbReference type="RuleBase" id="RU364116"/>
    </source>
</evidence>
<keyword evidence="2" id="KW-0349">Heme</keyword>
<organism evidence="4 5">
    <name type="scientific">Prosthecochloris ethylica</name>
    <dbReference type="NCBI Taxonomy" id="2743976"/>
    <lineage>
        <taxon>Bacteria</taxon>
        <taxon>Pseudomonadati</taxon>
        <taxon>Chlorobiota</taxon>
        <taxon>Chlorobiia</taxon>
        <taxon>Chlorobiales</taxon>
        <taxon>Chlorobiaceae</taxon>
        <taxon>Prosthecochloris</taxon>
    </lineage>
</organism>
<evidence type="ECO:0000313" key="5">
    <source>
        <dbReference type="Proteomes" id="UP000619838"/>
    </source>
</evidence>
<dbReference type="InterPro" id="IPR023404">
    <property type="entry name" value="rSAM_horseshoe"/>
</dbReference>
<dbReference type="Pfam" id="PF06969">
    <property type="entry name" value="HemN_C"/>
    <property type="match status" value="1"/>
</dbReference>
<keyword evidence="2" id="KW-0949">S-adenosyl-L-methionine</keyword>
<evidence type="ECO:0000256" key="1">
    <source>
        <dbReference type="ARBA" id="ARBA00006100"/>
    </source>
</evidence>
<name>A0ABR9XP38_9CHLB</name>
<dbReference type="InterPro" id="IPR007197">
    <property type="entry name" value="rSAM"/>
</dbReference>
<dbReference type="SFLD" id="SFLDF00562">
    <property type="entry name" value="HemN-like__clustered_with_heat"/>
    <property type="match status" value="1"/>
</dbReference>
<dbReference type="SUPFAM" id="SSF102114">
    <property type="entry name" value="Radical SAM enzymes"/>
    <property type="match status" value="1"/>
</dbReference>
<comment type="subcellular location">
    <subcellularLocation>
        <location evidence="2">Cytoplasm</location>
    </subcellularLocation>
</comment>
<proteinExistence type="inferred from homology"/>
<keyword evidence="5" id="KW-1185">Reference proteome</keyword>
<dbReference type="InterPro" id="IPR058240">
    <property type="entry name" value="rSAM_sf"/>
</dbReference>
<dbReference type="Proteomes" id="UP000619838">
    <property type="component" value="Unassembled WGS sequence"/>
</dbReference>
<gene>
    <name evidence="4" type="primary">hemW</name>
    <name evidence="4" type="ORF">INT08_00875</name>
</gene>
<dbReference type="Pfam" id="PF04055">
    <property type="entry name" value="Radical_SAM"/>
    <property type="match status" value="1"/>
</dbReference>
<dbReference type="SMART" id="SM00729">
    <property type="entry name" value="Elp3"/>
    <property type="match status" value="1"/>
</dbReference>
<keyword evidence="2" id="KW-0411">Iron-sulfur</keyword>
<dbReference type="InterPro" id="IPR034505">
    <property type="entry name" value="Coproporphyrinogen-III_oxidase"/>
</dbReference>
<comment type="similarity">
    <text evidence="1">Belongs to the anaerobic coproporphyrinogen-III oxidase family. HemW subfamily.</text>
</comment>
<dbReference type="PROSITE" id="PS51918">
    <property type="entry name" value="RADICAL_SAM"/>
    <property type="match status" value="1"/>
</dbReference>
<dbReference type="InterPro" id="IPR004559">
    <property type="entry name" value="HemW-like"/>
</dbReference>
<comment type="caution">
    <text evidence="4">The sequence shown here is derived from an EMBL/GenBank/DDBJ whole genome shotgun (WGS) entry which is preliminary data.</text>
</comment>
<dbReference type="CDD" id="cd01335">
    <property type="entry name" value="Radical_SAM"/>
    <property type="match status" value="1"/>
</dbReference>
<keyword evidence="2" id="KW-0479">Metal-binding</keyword>
<dbReference type="InterPro" id="IPR006638">
    <property type="entry name" value="Elp3/MiaA/NifB-like_rSAM"/>
</dbReference>
<dbReference type="PANTHER" id="PTHR13932">
    <property type="entry name" value="COPROPORPHYRINIGEN III OXIDASE"/>
    <property type="match status" value="1"/>
</dbReference>
<dbReference type="SFLD" id="SFLDG01065">
    <property type="entry name" value="anaerobic_coproporphyrinogen-I"/>
    <property type="match status" value="1"/>
</dbReference>
<dbReference type="PANTHER" id="PTHR13932:SF5">
    <property type="entry name" value="RADICAL S-ADENOSYL METHIONINE DOMAIN-CONTAINING PROTEIN 1, MITOCHONDRIAL"/>
    <property type="match status" value="1"/>
</dbReference>
<dbReference type="SFLD" id="SFLDF00288">
    <property type="entry name" value="HemN-like__clustered_with_nucl"/>
    <property type="match status" value="1"/>
</dbReference>
<keyword evidence="2" id="KW-0143">Chaperone</keyword>
<feature type="domain" description="Radical SAM core" evidence="3">
    <location>
        <begin position="1"/>
        <end position="230"/>
    </location>
</feature>
<sequence length="373" mass="42409">MVHCYVHIPFCRERCSYCDFFLVTRRELQPRFFTALREETAARRAELAGKSVRSIHFGGGTPSLVEPRFLADWLHQLDRLAHVSGDAEITLEANPEDLSDRRLSELAAIGVNRLSIGIQSFCSRKLQALGRAHDGMTARQVVRHARKMFSNISIDLICGAEHESPGEWEGDLAAACSFDLPHVSVYMLTVEPGTMLARDLRNRRREVPGQDEQAAFYLMAADRLSASGFEHYEVSNFGRKGFFSRYNMGCWQREPYLGFGPSAHSLITRGTHEVRRANARSLTGYLRTPSESVEFIEELTEEAVISERVFLSLRLQAGLRLDELRSLHTVFPEHLLEEFRRRGWVEVRSSGELRLTSRGYLFADFIAQELLPG</sequence>
<keyword evidence="2" id="KW-0408">Iron</keyword>
<dbReference type="EMBL" id="JADGII010000001">
    <property type="protein sequence ID" value="MBF0635735.1"/>
    <property type="molecule type" value="Genomic_DNA"/>
</dbReference>
<keyword evidence="2" id="KW-0004">4Fe-4S</keyword>
<protein>
    <recommendedName>
        <fullName evidence="2">Heme chaperone HemW</fullName>
    </recommendedName>
</protein>
<keyword evidence="2" id="KW-0963">Cytoplasm</keyword>
<evidence type="ECO:0000259" key="3">
    <source>
        <dbReference type="PROSITE" id="PS51918"/>
    </source>
</evidence>
<evidence type="ECO:0000313" key="4">
    <source>
        <dbReference type="EMBL" id="MBF0635735.1"/>
    </source>
</evidence>
<accession>A0ABR9XP38</accession>